<dbReference type="PANTHER" id="PTHR34300:SF2">
    <property type="entry name" value="QUEUOSINE PRECURSOR TRANSPORTER-RELATED"/>
    <property type="match status" value="1"/>
</dbReference>
<keyword evidence="1" id="KW-0813">Transport</keyword>
<feature type="transmembrane region" description="Helical" evidence="1">
    <location>
        <begin position="186"/>
        <end position="204"/>
    </location>
</feature>
<dbReference type="InterPro" id="IPR003744">
    <property type="entry name" value="YhhQ"/>
</dbReference>
<feature type="transmembrane region" description="Helical" evidence="1">
    <location>
        <begin position="70"/>
        <end position="94"/>
    </location>
</feature>
<evidence type="ECO:0000313" key="3">
    <source>
        <dbReference type="Proteomes" id="UP000046155"/>
    </source>
</evidence>
<evidence type="ECO:0000256" key="1">
    <source>
        <dbReference type="HAMAP-Rule" id="MF_02088"/>
    </source>
</evidence>
<feature type="transmembrane region" description="Helical" evidence="1">
    <location>
        <begin position="12"/>
        <end position="31"/>
    </location>
</feature>
<feature type="transmembrane region" description="Helical" evidence="1">
    <location>
        <begin position="154"/>
        <end position="180"/>
    </location>
</feature>
<keyword evidence="1" id="KW-0472">Membrane</keyword>
<comment type="function">
    <text evidence="1">Involved in the import of queuosine (Q) precursors, required for Q precursor salvage.</text>
</comment>
<dbReference type="GO" id="GO:0005886">
    <property type="term" value="C:plasma membrane"/>
    <property type="evidence" value="ECO:0007669"/>
    <property type="project" value="UniProtKB-SubCell"/>
</dbReference>
<gene>
    <name evidence="2" type="ORF">SSCH_370023</name>
</gene>
<reference evidence="3" key="1">
    <citation type="submission" date="2015-01" db="EMBL/GenBank/DDBJ databases">
        <authorList>
            <person name="Manzoor Shahid"/>
            <person name="Zubair Saima"/>
        </authorList>
    </citation>
    <scope>NUCLEOTIDE SEQUENCE [LARGE SCALE GENOMIC DNA]</scope>
    <source>
        <strain evidence="3">Sp3</strain>
    </source>
</reference>
<comment type="similarity">
    <text evidence="1">Belongs to the vitamin uptake transporter (VUT/ECF) (TC 2.A.88) family. Q precursor transporter subfamily.</text>
</comment>
<keyword evidence="3" id="KW-1185">Reference proteome</keyword>
<organism evidence="2 3">
    <name type="scientific">Syntrophaceticus schinkii</name>
    <dbReference type="NCBI Taxonomy" id="499207"/>
    <lineage>
        <taxon>Bacteria</taxon>
        <taxon>Bacillati</taxon>
        <taxon>Bacillota</taxon>
        <taxon>Clostridia</taxon>
        <taxon>Thermoanaerobacterales</taxon>
        <taxon>Thermoanaerobacterales Family III. Incertae Sedis</taxon>
        <taxon>Syntrophaceticus</taxon>
    </lineage>
</organism>
<proteinExistence type="inferred from homology"/>
<dbReference type="NCBIfam" id="TIGR00697">
    <property type="entry name" value="queuosine precursor transporter"/>
    <property type="match status" value="1"/>
</dbReference>
<keyword evidence="1" id="KW-1003">Cell membrane</keyword>
<sequence>MMQKETRKVSSLYVVLGCLFVTCLLISNIIAGKLISVLGMVLPAAVILFPVTYIFGDILTEVYGFKRSRLIIWTGFACNLLMAAVFMLVVALPHPDFWQSQNAYQVVLGMTPRVVAASLVAYFLGEFCNAVVLSKMKLLTRGKWLFTRTIGSTIVGEAIDTAVFITIAFAGTVAVPVLLSMMAAQYVFKVLYEIAATPLTYLAVGRVKKKEAVDTYDWDVEYNPFSLEID</sequence>
<comment type="subcellular location">
    <subcellularLocation>
        <location evidence="1">Cell membrane</location>
        <topology evidence="1">Multi-pass membrane protein</topology>
    </subcellularLocation>
</comment>
<dbReference type="Pfam" id="PF02592">
    <property type="entry name" value="Vut_1"/>
    <property type="match status" value="1"/>
</dbReference>
<accession>A0A0B7MGB6</accession>
<feature type="transmembrane region" description="Helical" evidence="1">
    <location>
        <begin position="114"/>
        <end position="133"/>
    </location>
</feature>
<name>A0A0B7MGB6_9FIRM</name>
<feature type="transmembrane region" description="Helical" evidence="1">
    <location>
        <begin position="37"/>
        <end position="58"/>
    </location>
</feature>
<evidence type="ECO:0000313" key="2">
    <source>
        <dbReference type="EMBL" id="CEO89125.1"/>
    </source>
</evidence>
<dbReference type="Proteomes" id="UP000046155">
    <property type="component" value="Unassembled WGS sequence"/>
</dbReference>
<dbReference type="EMBL" id="CDRZ01000233">
    <property type="protein sequence ID" value="CEO89125.1"/>
    <property type="molecule type" value="Genomic_DNA"/>
</dbReference>
<protein>
    <recommendedName>
        <fullName evidence="1">Probable queuosine precursor transporter</fullName>
        <shortName evidence="1">Q precursor transporter</shortName>
    </recommendedName>
</protein>
<dbReference type="RefSeq" id="WP_198142320.1">
    <property type="nucleotide sequence ID" value="NZ_CDRZ01000233.1"/>
</dbReference>
<keyword evidence="1" id="KW-0812">Transmembrane</keyword>
<keyword evidence="1" id="KW-1133">Transmembrane helix</keyword>
<dbReference type="HAMAP" id="MF_02088">
    <property type="entry name" value="Q_prec_transport"/>
    <property type="match status" value="1"/>
</dbReference>
<dbReference type="AlphaFoldDB" id="A0A0B7MGB6"/>
<dbReference type="GO" id="GO:0022857">
    <property type="term" value="F:transmembrane transporter activity"/>
    <property type="evidence" value="ECO:0007669"/>
    <property type="project" value="UniProtKB-UniRule"/>
</dbReference>
<dbReference type="PANTHER" id="PTHR34300">
    <property type="entry name" value="QUEUOSINE PRECURSOR TRANSPORTER-RELATED"/>
    <property type="match status" value="1"/>
</dbReference>